<dbReference type="OMA" id="CLDIAPY"/>
<feature type="region of interest" description="Disordered" evidence="1">
    <location>
        <begin position="424"/>
        <end position="477"/>
    </location>
</feature>
<gene>
    <name evidence="4" type="primary">TREP</name>
    <name evidence="4" type="ORF">PRELSG_1238400</name>
</gene>
<feature type="compositionally biased region" description="Basic and acidic residues" evidence="1">
    <location>
        <begin position="1084"/>
        <end position="1094"/>
    </location>
</feature>
<feature type="region of interest" description="Disordered" evidence="1">
    <location>
        <begin position="864"/>
        <end position="895"/>
    </location>
</feature>
<feature type="chain" id="PRO_5013108480" evidence="3">
    <location>
        <begin position="19"/>
        <end position="1447"/>
    </location>
</feature>
<evidence type="ECO:0000256" key="3">
    <source>
        <dbReference type="SAM" id="SignalP"/>
    </source>
</evidence>
<evidence type="ECO:0000256" key="1">
    <source>
        <dbReference type="SAM" id="MobiDB-lite"/>
    </source>
</evidence>
<evidence type="ECO:0000313" key="4">
    <source>
        <dbReference type="EMBL" id="CRH01500.1"/>
    </source>
</evidence>
<proteinExistence type="predicted"/>
<feature type="compositionally biased region" description="Polar residues" evidence="1">
    <location>
        <begin position="1111"/>
        <end position="1129"/>
    </location>
</feature>
<dbReference type="OrthoDB" id="378224at2759"/>
<protein>
    <submittedName>
        <fullName evidence="4">TRAP-like protein, putative</fullName>
    </submittedName>
</protein>
<dbReference type="VEuPathDB" id="PlasmoDB:PRELSG_1238400"/>
<feature type="compositionally biased region" description="Basic and acidic residues" evidence="1">
    <location>
        <begin position="448"/>
        <end position="468"/>
    </location>
</feature>
<dbReference type="RefSeq" id="XP_028534500.1">
    <property type="nucleotide sequence ID" value="XM_028678185.1"/>
</dbReference>
<dbReference type="EMBL" id="LN835307">
    <property type="protein sequence ID" value="CRH01500.1"/>
    <property type="molecule type" value="Genomic_DNA"/>
</dbReference>
<dbReference type="GeneID" id="39737629"/>
<feature type="transmembrane region" description="Helical" evidence="2">
    <location>
        <begin position="1380"/>
        <end position="1399"/>
    </location>
</feature>
<reference evidence="4 5" key="1">
    <citation type="submission" date="2015-04" db="EMBL/GenBank/DDBJ databases">
        <authorList>
            <consortium name="Pathogen Informatics"/>
        </authorList>
    </citation>
    <scope>NUCLEOTIDE SEQUENCE [LARGE SCALE GENOMIC DNA]</scope>
    <source>
        <strain evidence="4 5">SGS1</strain>
    </source>
</reference>
<feature type="compositionally biased region" description="Polar residues" evidence="1">
    <location>
        <begin position="956"/>
        <end position="983"/>
    </location>
</feature>
<feature type="region of interest" description="Disordered" evidence="1">
    <location>
        <begin position="1064"/>
        <end position="1129"/>
    </location>
</feature>
<feature type="region of interest" description="Disordered" evidence="1">
    <location>
        <begin position="598"/>
        <end position="617"/>
    </location>
</feature>
<feature type="compositionally biased region" description="Basic and acidic residues" evidence="1">
    <location>
        <begin position="599"/>
        <end position="611"/>
    </location>
</feature>
<feature type="signal peptide" evidence="3">
    <location>
        <begin position="1"/>
        <end position="18"/>
    </location>
</feature>
<keyword evidence="2" id="KW-0472">Membrane</keyword>
<feature type="compositionally biased region" description="Polar residues" evidence="1">
    <location>
        <begin position="864"/>
        <end position="883"/>
    </location>
</feature>
<organism evidence="4 5">
    <name type="scientific">Plasmodium relictum</name>
    <dbReference type="NCBI Taxonomy" id="85471"/>
    <lineage>
        <taxon>Eukaryota</taxon>
        <taxon>Sar</taxon>
        <taxon>Alveolata</taxon>
        <taxon>Apicomplexa</taxon>
        <taxon>Aconoidasida</taxon>
        <taxon>Haemosporida</taxon>
        <taxon>Plasmodiidae</taxon>
        <taxon>Plasmodium</taxon>
        <taxon>Plasmodium (Haemamoeba)</taxon>
    </lineage>
</organism>
<keyword evidence="3" id="KW-0732">Signal</keyword>
<keyword evidence="2" id="KW-1133">Transmembrane helix</keyword>
<keyword evidence="5" id="KW-1185">Reference proteome</keyword>
<feature type="compositionally biased region" description="Basic and acidic residues" evidence="1">
    <location>
        <begin position="927"/>
        <end position="940"/>
    </location>
</feature>
<dbReference type="Proteomes" id="UP000220158">
    <property type="component" value="Chromosome 12"/>
</dbReference>
<keyword evidence="2" id="KW-0812">Transmembrane</keyword>
<feature type="compositionally biased region" description="Acidic residues" evidence="1">
    <location>
        <begin position="1095"/>
        <end position="1104"/>
    </location>
</feature>
<feature type="compositionally biased region" description="Polar residues" evidence="1">
    <location>
        <begin position="911"/>
        <end position="926"/>
    </location>
</feature>
<feature type="compositionally biased region" description="Acidic residues" evidence="1">
    <location>
        <begin position="436"/>
        <end position="447"/>
    </location>
</feature>
<feature type="compositionally biased region" description="Polar residues" evidence="1">
    <location>
        <begin position="1064"/>
        <end position="1083"/>
    </location>
</feature>
<evidence type="ECO:0000256" key="2">
    <source>
        <dbReference type="SAM" id="Phobius"/>
    </source>
</evidence>
<accession>A0A1J1H986</accession>
<dbReference type="KEGG" id="prel:PRELSG_1238400"/>
<name>A0A1J1H986_PLARL</name>
<sequence length="1447" mass="167977">MKFFSILAIFNVFYLSIASSLKNVLLQNDSYVNFNYDFCKGMNIHFLISAEQMQNKIFLDKLLLLIIGTAHYMRPNRKNFFGVSVYEENIVYENIEKLDKLHTPTFIETIKSVLKNYVTSEAKKTNLYSAIKDYYERNILSNPALKQAKNVIIISKKITPNDLSDYSDELINYIREIRSKDLGIFFFTSDNPFSRNTIHTLSDSRYDHEVDYPIAYFIDEQYDYKSVSGIKKFCYHLKHGAVCSRYNDWSEWSGPCEFRKRERFIPLKMTISKSTSFRLYYEPTCRRVFDFTTAIKEDYRVECNNPIYECRGICDKGYKFKPYVQYGEIVENYVECHDLPPCTPEQKEKGDNLLFTEILSNLLEDTRLREANEGLLRRQIEQDMEGETEEGSNARRIAEIRKQVDRKIRLMIERQKELLRKHKKLINKRNKKSGENDDEDEDEDENKNEERYSEGTEEKDIDKIKESESYNLNNERVDQIPNSNLISTRENSNKTPLINTNNDHAKQINEHTVPGNVDDQVNIHNKDTFNMNSRVNQNETSDYQNSLKIGSQVNDHISSEPHHNINKLKNEAHEKKISEKENENSHYNKSQEYQISAENKIKDQGEDSRINEEDEQLEKEINKERDIENGRKNDDLRIIQENEGKSGNLIKQDQIEIKMPIKESKKNYLRRGKENIDDKRIKEDQIEGEKVEQKLPFENMEISQLSDKGIDKNTLYRKEGNGYRLVGKWIDGHYIPGEWVSGYQPPNGMGREDYKEEYDKKNINVKPPLLYHAINNDLDQVEHIIQYKIPSKDITNEHQISNDNKNEKYPEYSKTIKGHYLPSEHISVDLPEEKINGNQLNKEESIKSIIGKAVSGDQTKNHILTNEHQATSSNMSGKNLSSETIRENNIPEQNIEDVIEREITSDDQAKNQKFNNEHQATSSNINGEDKSSEAIREHSIPEQNIEDDIEREITSDDQTNNQKLTNEHQATSSNMNGENQSSETIREHIIPEQNIEDDIEREITSDNQTNNQKLTNEYQATSSNMNGENQSSEVIREHIIPEQNIEDDIEREIISDDQTKSQILTNEHQATSSNISGEIQSSETIKEHNSSHENIDDDIEGEITSDDKTKSQIMTNEHQTTSSNMGGENQSTEIIREHIIPEQNIEDDIEREITSDNQKTNNQILTNEQSEVENEAERKVKLYDKPRNNDGEHIVEPSGKIKENSDSIFTKDIEDTSEGDSNKLKLEKEHAGKKNINNLIDNVIKDYNGSNNDKGINDNINEKLETLSNYVEHTKVEPNAKNKFRYKYYTSTKSIHKLLFKKSDDGKLEPNKFIVVGQNNFIIDSSDVKNPLPKKMSGEVHKILEEQLQKDIEQTLKGYEKKSENEKEKVRFNYYKAVKYAGMSALAGTIIALGAMYYFKKYHSSYIEEDEHLNNLEFQGNSEILLSDEKGKDVIGGEIGYNDESWS</sequence>
<evidence type="ECO:0000313" key="5">
    <source>
        <dbReference type="Proteomes" id="UP000220158"/>
    </source>
</evidence>
<feature type="region of interest" description="Disordered" evidence="1">
    <location>
        <begin position="907"/>
        <end position="992"/>
    </location>
</feature>